<protein>
    <submittedName>
        <fullName evidence="2">Uncharacterized protein</fullName>
    </submittedName>
</protein>
<dbReference type="OrthoDB" id="164025at2759"/>
<reference evidence="2" key="1">
    <citation type="submission" date="2020-01" db="EMBL/GenBank/DDBJ databases">
        <title>Genome Sequencing of Three Apophysomyces-Like Fungal Strains Confirms a Novel Fungal Genus in the Mucoromycota with divergent Burkholderia-like Endosymbiotic Bacteria.</title>
        <authorList>
            <person name="Stajich J.E."/>
            <person name="Macias A.M."/>
            <person name="Carter-House D."/>
            <person name="Lovett B."/>
            <person name="Kasson L.R."/>
            <person name="Berry K."/>
            <person name="Grigoriev I."/>
            <person name="Chang Y."/>
            <person name="Spatafora J."/>
            <person name="Kasson M.T."/>
        </authorList>
    </citation>
    <scope>NUCLEOTIDE SEQUENCE</scope>
    <source>
        <strain evidence="2">NRRL A-21654</strain>
    </source>
</reference>
<feature type="coiled-coil region" evidence="1">
    <location>
        <begin position="89"/>
        <end position="124"/>
    </location>
</feature>
<dbReference type="SUPFAM" id="SSF49764">
    <property type="entry name" value="HSP20-like chaperones"/>
    <property type="match status" value="1"/>
</dbReference>
<organism evidence="2 3">
    <name type="scientific">Apophysomyces ossiformis</name>
    <dbReference type="NCBI Taxonomy" id="679940"/>
    <lineage>
        <taxon>Eukaryota</taxon>
        <taxon>Fungi</taxon>
        <taxon>Fungi incertae sedis</taxon>
        <taxon>Mucoromycota</taxon>
        <taxon>Mucoromycotina</taxon>
        <taxon>Mucoromycetes</taxon>
        <taxon>Mucorales</taxon>
        <taxon>Mucorineae</taxon>
        <taxon>Mucoraceae</taxon>
        <taxon>Apophysomyces</taxon>
    </lineage>
</organism>
<dbReference type="EMBL" id="JABAYA010000115">
    <property type="protein sequence ID" value="KAF7724605.1"/>
    <property type="molecule type" value="Genomic_DNA"/>
</dbReference>
<dbReference type="AlphaFoldDB" id="A0A8H7EMT8"/>
<proteinExistence type="predicted"/>
<dbReference type="Proteomes" id="UP000605846">
    <property type="component" value="Unassembled WGS sequence"/>
</dbReference>
<accession>A0A8H7EMT8</accession>
<evidence type="ECO:0000313" key="2">
    <source>
        <dbReference type="EMBL" id="KAF7724605.1"/>
    </source>
</evidence>
<comment type="caution">
    <text evidence="2">The sequence shown here is derived from an EMBL/GenBank/DDBJ whole genome shotgun (WGS) entry which is preliminary data.</text>
</comment>
<name>A0A8H7EMT8_9FUNG</name>
<sequence>MRINYHFGIKQLYGQVIPEKTKIKFKKSQIVISLSKYEYGRNWPDIRLKKSNDMYHDIKRADRRSKDLERTMHYLRLTHQLAFPDDSSKDASTEALKAAMENVIEANDEQSKQLKKTIANAQQRVLNDMNLFVVPERKDQH</sequence>
<keyword evidence="3" id="KW-1185">Reference proteome</keyword>
<evidence type="ECO:0000256" key="1">
    <source>
        <dbReference type="SAM" id="Coils"/>
    </source>
</evidence>
<evidence type="ECO:0000313" key="3">
    <source>
        <dbReference type="Proteomes" id="UP000605846"/>
    </source>
</evidence>
<keyword evidence="1" id="KW-0175">Coiled coil</keyword>
<dbReference type="InterPro" id="IPR008978">
    <property type="entry name" value="HSP20-like_chaperone"/>
</dbReference>
<gene>
    <name evidence="2" type="ORF">EC973_000849</name>
</gene>
<dbReference type="Gene3D" id="2.60.40.790">
    <property type="match status" value="1"/>
</dbReference>